<reference evidence="1 2" key="1">
    <citation type="journal article" date="2024" name="G3 (Bethesda)">
        <title>Genome assembly of Hibiscus sabdariffa L. provides insights into metabolisms of medicinal natural products.</title>
        <authorList>
            <person name="Kim T."/>
        </authorList>
    </citation>
    <scope>NUCLEOTIDE SEQUENCE [LARGE SCALE GENOMIC DNA]</scope>
    <source>
        <strain evidence="1">TK-2024</strain>
        <tissue evidence="1">Old leaves</tissue>
    </source>
</reference>
<evidence type="ECO:0000313" key="2">
    <source>
        <dbReference type="Proteomes" id="UP001396334"/>
    </source>
</evidence>
<sequence length="88" mass="10150">MSSFAIAKADRVYSLHSPGSWFTRDFTFAAPPPKGRRFMVSTRMDGKIEGLEKTMEDVQGDIVQMKDFLGQLQSWMKKKDEMDTEILR</sequence>
<evidence type="ECO:0000313" key="1">
    <source>
        <dbReference type="EMBL" id="KAK9028933.1"/>
    </source>
</evidence>
<organism evidence="1 2">
    <name type="scientific">Hibiscus sabdariffa</name>
    <name type="common">roselle</name>
    <dbReference type="NCBI Taxonomy" id="183260"/>
    <lineage>
        <taxon>Eukaryota</taxon>
        <taxon>Viridiplantae</taxon>
        <taxon>Streptophyta</taxon>
        <taxon>Embryophyta</taxon>
        <taxon>Tracheophyta</taxon>
        <taxon>Spermatophyta</taxon>
        <taxon>Magnoliopsida</taxon>
        <taxon>eudicotyledons</taxon>
        <taxon>Gunneridae</taxon>
        <taxon>Pentapetalae</taxon>
        <taxon>rosids</taxon>
        <taxon>malvids</taxon>
        <taxon>Malvales</taxon>
        <taxon>Malvaceae</taxon>
        <taxon>Malvoideae</taxon>
        <taxon>Hibiscus</taxon>
    </lineage>
</organism>
<proteinExistence type="predicted"/>
<dbReference type="EMBL" id="JBBPBN010000011">
    <property type="protein sequence ID" value="KAK9028933.1"/>
    <property type="molecule type" value="Genomic_DNA"/>
</dbReference>
<name>A0ABR2SUK2_9ROSI</name>
<comment type="caution">
    <text evidence="1">The sequence shown here is derived from an EMBL/GenBank/DDBJ whole genome shotgun (WGS) entry which is preliminary data.</text>
</comment>
<gene>
    <name evidence="1" type="ORF">V6N11_026067</name>
</gene>
<accession>A0ABR2SUK2</accession>
<protein>
    <submittedName>
        <fullName evidence="1">Uncharacterized protein</fullName>
    </submittedName>
</protein>
<keyword evidence="2" id="KW-1185">Reference proteome</keyword>
<dbReference type="Proteomes" id="UP001396334">
    <property type="component" value="Unassembled WGS sequence"/>
</dbReference>